<keyword evidence="3" id="KW-1185">Reference proteome</keyword>
<proteinExistence type="predicted"/>
<accession>A0A7D9INH6</accession>
<dbReference type="EMBL" id="CACRXK020008489">
    <property type="protein sequence ID" value="CAB4014882.1"/>
    <property type="molecule type" value="Genomic_DNA"/>
</dbReference>
<dbReference type="Proteomes" id="UP001152795">
    <property type="component" value="Unassembled WGS sequence"/>
</dbReference>
<evidence type="ECO:0000256" key="1">
    <source>
        <dbReference type="SAM" id="MobiDB-lite"/>
    </source>
</evidence>
<evidence type="ECO:0000313" key="3">
    <source>
        <dbReference type="Proteomes" id="UP001152795"/>
    </source>
</evidence>
<evidence type="ECO:0000313" key="2">
    <source>
        <dbReference type="EMBL" id="CAB4014882.1"/>
    </source>
</evidence>
<sequence length="53" mass="5842">MAFKVQRVSKVKPPPNLPGPSSNNTKQRLNSDKDNPPRLKSSGKKPKVPGRFS</sequence>
<protein>
    <submittedName>
        <fullName evidence="2">Uncharacterized protein</fullName>
    </submittedName>
</protein>
<name>A0A7D9INH6_PARCT</name>
<feature type="compositionally biased region" description="Basic residues" evidence="1">
    <location>
        <begin position="41"/>
        <end position="53"/>
    </location>
</feature>
<comment type="caution">
    <text evidence="2">The sequence shown here is derived from an EMBL/GenBank/DDBJ whole genome shotgun (WGS) entry which is preliminary data.</text>
</comment>
<organism evidence="2 3">
    <name type="scientific">Paramuricea clavata</name>
    <name type="common">Red gorgonian</name>
    <name type="synonym">Violescent sea-whip</name>
    <dbReference type="NCBI Taxonomy" id="317549"/>
    <lineage>
        <taxon>Eukaryota</taxon>
        <taxon>Metazoa</taxon>
        <taxon>Cnidaria</taxon>
        <taxon>Anthozoa</taxon>
        <taxon>Octocorallia</taxon>
        <taxon>Malacalcyonacea</taxon>
        <taxon>Plexauridae</taxon>
        <taxon>Paramuricea</taxon>
    </lineage>
</organism>
<dbReference type="AlphaFoldDB" id="A0A7D9INH6"/>
<reference evidence="2" key="1">
    <citation type="submission" date="2020-04" db="EMBL/GenBank/DDBJ databases">
        <authorList>
            <person name="Alioto T."/>
            <person name="Alioto T."/>
            <person name="Gomez Garrido J."/>
        </authorList>
    </citation>
    <scope>NUCLEOTIDE SEQUENCE</scope>
    <source>
        <strain evidence="2">A484AB</strain>
    </source>
</reference>
<feature type="region of interest" description="Disordered" evidence="1">
    <location>
        <begin position="1"/>
        <end position="53"/>
    </location>
</feature>
<gene>
    <name evidence="2" type="ORF">PACLA_8A052593</name>
</gene>